<evidence type="ECO:0000256" key="2">
    <source>
        <dbReference type="ARBA" id="ARBA00022692"/>
    </source>
</evidence>
<dbReference type="Proteomes" id="UP001161757">
    <property type="component" value="Unassembled WGS sequence"/>
</dbReference>
<keyword evidence="2 5" id="KW-0812">Transmembrane</keyword>
<dbReference type="PANTHER" id="PTHR16201:SF34">
    <property type="entry name" value="LYSOSOMAL AMINO ACID TRANSPORTER 1"/>
    <property type="match status" value="1"/>
</dbReference>
<dbReference type="InterPro" id="IPR051415">
    <property type="entry name" value="LAAT-1"/>
</dbReference>
<dbReference type="AlphaFoldDB" id="A0AAN6EPM3"/>
<dbReference type="Gene3D" id="1.20.1280.290">
    <property type="match status" value="1"/>
</dbReference>
<evidence type="ECO:0000256" key="5">
    <source>
        <dbReference type="SAM" id="Phobius"/>
    </source>
</evidence>
<name>A0AAN6EPM3_EXODE</name>
<evidence type="ECO:0000256" key="1">
    <source>
        <dbReference type="ARBA" id="ARBA00004141"/>
    </source>
</evidence>
<reference evidence="6" key="1">
    <citation type="submission" date="2023-01" db="EMBL/GenBank/DDBJ databases">
        <title>Exophiala dermititidis isolated from Cystic Fibrosis Patient.</title>
        <authorList>
            <person name="Kurbessoian T."/>
            <person name="Crocker A."/>
            <person name="Murante D."/>
            <person name="Hogan D.A."/>
            <person name="Stajich J.E."/>
        </authorList>
    </citation>
    <scope>NUCLEOTIDE SEQUENCE</scope>
    <source>
        <strain evidence="6">Ex8</strain>
    </source>
</reference>
<accession>A0AAN6EPM3</accession>
<comment type="caution">
    <text evidence="6">The sequence shown here is derived from an EMBL/GenBank/DDBJ whole genome shotgun (WGS) entry which is preliminary data.</text>
</comment>
<keyword evidence="4 5" id="KW-0472">Membrane</keyword>
<evidence type="ECO:0000313" key="6">
    <source>
        <dbReference type="EMBL" id="KAJ8988954.1"/>
    </source>
</evidence>
<keyword evidence="3 5" id="KW-1133">Transmembrane helix</keyword>
<proteinExistence type="predicted"/>
<sequence>MSYNDKSGSSWMMSPSPRTLMYAATISSLASNAAAAPMPFPADRYRHGIYLLRVDTPLEIAGTILSWCSTLLYLGSRLPQLYKNWCRQSTAGLSPLLFFAAFCGNFFYSTSLLINPNAWDDYGPYGHHGWVGSEGSQRWAWVARAAPFFLGAAGCLSMDALMGVQFMMYGEREERIVKVRDSHGYSHWERVNGWMRGWIPNMAGKDRVVDLAQSQRLLGESGHLSMSRRSHHHDYGTAT</sequence>
<dbReference type="InterPro" id="IPR006603">
    <property type="entry name" value="PQ-loop_rpt"/>
</dbReference>
<protein>
    <submittedName>
        <fullName evidence="6">Uncharacterized protein</fullName>
    </submittedName>
</protein>
<feature type="transmembrane region" description="Helical" evidence="5">
    <location>
        <begin position="59"/>
        <end position="75"/>
    </location>
</feature>
<dbReference type="GO" id="GO:0034488">
    <property type="term" value="P:basic amino acid transmembrane export from vacuole"/>
    <property type="evidence" value="ECO:0007669"/>
    <property type="project" value="TreeGrafter"/>
</dbReference>
<dbReference type="GO" id="GO:0015174">
    <property type="term" value="F:basic amino acid transmembrane transporter activity"/>
    <property type="evidence" value="ECO:0007669"/>
    <property type="project" value="TreeGrafter"/>
</dbReference>
<comment type="subcellular location">
    <subcellularLocation>
        <location evidence="1">Membrane</location>
        <topology evidence="1">Multi-pass membrane protein</topology>
    </subcellularLocation>
</comment>
<evidence type="ECO:0000313" key="7">
    <source>
        <dbReference type="Proteomes" id="UP001161757"/>
    </source>
</evidence>
<feature type="transmembrane region" description="Helical" evidence="5">
    <location>
        <begin position="96"/>
        <end position="114"/>
    </location>
</feature>
<organism evidence="6 7">
    <name type="scientific">Exophiala dermatitidis</name>
    <name type="common">Black yeast-like fungus</name>
    <name type="synonym">Wangiella dermatitidis</name>
    <dbReference type="NCBI Taxonomy" id="5970"/>
    <lineage>
        <taxon>Eukaryota</taxon>
        <taxon>Fungi</taxon>
        <taxon>Dikarya</taxon>
        <taxon>Ascomycota</taxon>
        <taxon>Pezizomycotina</taxon>
        <taxon>Eurotiomycetes</taxon>
        <taxon>Chaetothyriomycetidae</taxon>
        <taxon>Chaetothyriales</taxon>
        <taxon>Herpotrichiellaceae</taxon>
        <taxon>Exophiala</taxon>
    </lineage>
</organism>
<feature type="transmembrane region" description="Helical" evidence="5">
    <location>
        <begin position="148"/>
        <end position="170"/>
    </location>
</feature>
<dbReference type="SMART" id="SM00679">
    <property type="entry name" value="CTNS"/>
    <property type="match status" value="1"/>
</dbReference>
<dbReference type="EMBL" id="JAJGCB010000016">
    <property type="protein sequence ID" value="KAJ8988954.1"/>
    <property type="molecule type" value="Genomic_DNA"/>
</dbReference>
<gene>
    <name evidence="6" type="ORF">HRR80_007153</name>
</gene>
<evidence type="ECO:0000256" key="3">
    <source>
        <dbReference type="ARBA" id="ARBA00022989"/>
    </source>
</evidence>
<dbReference type="PANTHER" id="PTHR16201">
    <property type="entry name" value="SEVEN TRANSMEMBRANE PROTEIN 1-RELATED"/>
    <property type="match status" value="1"/>
</dbReference>
<dbReference type="Pfam" id="PF04193">
    <property type="entry name" value="PQ-loop"/>
    <property type="match status" value="1"/>
</dbReference>
<evidence type="ECO:0000256" key="4">
    <source>
        <dbReference type="ARBA" id="ARBA00023136"/>
    </source>
</evidence>
<dbReference type="GO" id="GO:0000329">
    <property type="term" value="C:fungal-type vacuole membrane"/>
    <property type="evidence" value="ECO:0007669"/>
    <property type="project" value="TreeGrafter"/>
</dbReference>